<dbReference type="Pfam" id="PF02698">
    <property type="entry name" value="DUF218"/>
    <property type="match status" value="1"/>
</dbReference>
<dbReference type="EMBL" id="FTOO01000002">
    <property type="protein sequence ID" value="SIS66553.1"/>
    <property type="molecule type" value="Genomic_DNA"/>
</dbReference>
<dbReference type="GO" id="GO:0005886">
    <property type="term" value="C:plasma membrane"/>
    <property type="evidence" value="ECO:0007669"/>
    <property type="project" value="TreeGrafter"/>
</dbReference>
<gene>
    <name evidence="2" type="ORF">SAMN05421799_102271</name>
</gene>
<sequence>MTWLWMCLLAGGVGTIGSLAFLLRFAEQLRHEGRCERPVHSDVGVVLGAYTNGYEPSPPLAARLRTALALYRQGYVRAIIVSGGQGENETVSEARSMKRFLVLNGVPEQVIYEERMSTNTWENLRHSRSIMRERGFQTAIIITSDYHLPRALAVARMLGIEATGCGAASSRGEFRAAVREVFAHIEYILRRRQAPSWKV</sequence>
<dbReference type="InterPro" id="IPR003848">
    <property type="entry name" value="DUF218"/>
</dbReference>
<reference evidence="3" key="1">
    <citation type="submission" date="2017-01" db="EMBL/GenBank/DDBJ databases">
        <authorList>
            <person name="Varghese N."/>
            <person name="Submissions S."/>
        </authorList>
    </citation>
    <scope>NUCLEOTIDE SEQUENCE [LARGE SCALE GENOMIC DNA]</scope>
    <source>
        <strain evidence="3">DSM 16176</strain>
    </source>
</reference>
<proteinExistence type="predicted"/>
<accession>A0A1N7KY95</accession>
<feature type="domain" description="DUF218" evidence="1">
    <location>
        <begin position="42"/>
        <end position="181"/>
    </location>
</feature>
<dbReference type="OrthoDB" id="9782395at2"/>
<dbReference type="CDD" id="cd06259">
    <property type="entry name" value="YdcF-like"/>
    <property type="match status" value="1"/>
</dbReference>
<evidence type="ECO:0000313" key="3">
    <source>
        <dbReference type="Proteomes" id="UP000186156"/>
    </source>
</evidence>
<dbReference type="RefSeq" id="WP_084182455.1">
    <property type="nucleotide sequence ID" value="NZ_FTOO01000002.1"/>
</dbReference>
<evidence type="ECO:0000259" key="1">
    <source>
        <dbReference type="Pfam" id="PF02698"/>
    </source>
</evidence>
<evidence type="ECO:0000313" key="2">
    <source>
        <dbReference type="EMBL" id="SIS66553.1"/>
    </source>
</evidence>
<name>A0A1N7KY95_9BACL</name>
<dbReference type="AlphaFoldDB" id="A0A1N7KY95"/>
<dbReference type="STRING" id="252246.SAMN05421799_102271"/>
<dbReference type="InterPro" id="IPR051599">
    <property type="entry name" value="Cell_Envelope_Assoc"/>
</dbReference>
<dbReference type="Gene3D" id="3.40.50.620">
    <property type="entry name" value="HUPs"/>
    <property type="match status" value="1"/>
</dbReference>
<dbReference type="PANTHER" id="PTHR30336">
    <property type="entry name" value="INNER MEMBRANE PROTEIN, PROBABLE PERMEASE"/>
    <property type="match status" value="1"/>
</dbReference>
<protein>
    <submittedName>
        <fullName evidence="2">DUF218 domain-containing protein</fullName>
    </submittedName>
</protein>
<keyword evidence="3" id="KW-1185">Reference proteome</keyword>
<dbReference type="Proteomes" id="UP000186156">
    <property type="component" value="Unassembled WGS sequence"/>
</dbReference>
<dbReference type="InterPro" id="IPR014729">
    <property type="entry name" value="Rossmann-like_a/b/a_fold"/>
</dbReference>
<dbReference type="PANTHER" id="PTHR30336:SF20">
    <property type="entry name" value="DUF218 DOMAIN-CONTAINING PROTEIN"/>
    <property type="match status" value="1"/>
</dbReference>
<organism evidence="2 3">
    <name type="scientific">Alicyclobacillus vulcanalis</name>
    <dbReference type="NCBI Taxonomy" id="252246"/>
    <lineage>
        <taxon>Bacteria</taxon>
        <taxon>Bacillati</taxon>
        <taxon>Bacillota</taxon>
        <taxon>Bacilli</taxon>
        <taxon>Bacillales</taxon>
        <taxon>Alicyclobacillaceae</taxon>
        <taxon>Alicyclobacillus</taxon>
    </lineage>
</organism>